<name>A0ABD6EWL7_9BILA</name>
<comment type="caution">
    <text evidence="1">The sequence shown here is derived from an EMBL/GenBank/DDBJ whole genome shotgun (WGS) entry which is preliminary data.</text>
</comment>
<sequence>MCSDSNIEIHYGAFFGWPRDVHDSNNENPPKCTMNDAVFRLCHDPCFTLNVTSSQTRNGRLVPFGTF</sequence>
<protein>
    <submittedName>
        <fullName evidence="1">Uncharacterized protein</fullName>
    </submittedName>
</protein>
<keyword evidence="2" id="KW-1185">Reference proteome</keyword>
<reference evidence="1 2" key="1">
    <citation type="submission" date="2024-08" db="EMBL/GenBank/DDBJ databases">
        <title>Gnathostoma spinigerum genome.</title>
        <authorList>
            <person name="Gonzalez-Bertolin B."/>
            <person name="Monzon S."/>
            <person name="Zaballos A."/>
            <person name="Jimenez P."/>
            <person name="Dekumyoy P."/>
            <person name="Varona S."/>
            <person name="Cuesta I."/>
            <person name="Sumanam S."/>
            <person name="Adisakwattana P."/>
            <person name="Gasser R.B."/>
            <person name="Hernandez-Gonzalez A."/>
            <person name="Young N.D."/>
            <person name="Perteguer M.J."/>
        </authorList>
    </citation>
    <scope>NUCLEOTIDE SEQUENCE [LARGE SCALE GENOMIC DNA]</scope>
    <source>
        <strain evidence="1">AL3</strain>
        <tissue evidence="1">Liver</tissue>
    </source>
</reference>
<dbReference type="Proteomes" id="UP001608902">
    <property type="component" value="Unassembled WGS sequence"/>
</dbReference>
<evidence type="ECO:0000313" key="1">
    <source>
        <dbReference type="EMBL" id="MFH4984291.1"/>
    </source>
</evidence>
<dbReference type="EMBL" id="JBGFUD010016406">
    <property type="protein sequence ID" value="MFH4984291.1"/>
    <property type="molecule type" value="Genomic_DNA"/>
</dbReference>
<gene>
    <name evidence="1" type="ORF">AB6A40_011000</name>
</gene>
<organism evidence="1 2">
    <name type="scientific">Gnathostoma spinigerum</name>
    <dbReference type="NCBI Taxonomy" id="75299"/>
    <lineage>
        <taxon>Eukaryota</taxon>
        <taxon>Metazoa</taxon>
        <taxon>Ecdysozoa</taxon>
        <taxon>Nematoda</taxon>
        <taxon>Chromadorea</taxon>
        <taxon>Rhabditida</taxon>
        <taxon>Spirurina</taxon>
        <taxon>Gnathostomatomorpha</taxon>
        <taxon>Gnathostomatoidea</taxon>
        <taxon>Gnathostomatidae</taxon>
        <taxon>Gnathostoma</taxon>
    </lineage>
</organism>
<accession>A0ABD6EWL7</accession>
<evidence type="ECO:0000313" key="2">
    <source>
        <dbReference type="Proteomes" id="UP001608902"/>
    </source>
</evidence>
<dbReference type="AlphaFoldDB" id="A0ABD6EWL7"/>
<proteinExistence type="predicted"/>